<feature type="compositionally biased region" description="Polar residues" evidence="8">
    <location>
        <begin position="111"/>
        <end position="120"/>
    </location>
</feature>
<dbReference type="AlphaFoldDB" id="A0A0M4EXR6"/>
<evidence type="ECO:0000256" key="6">
    <source>
        <dbReference type="ARBA" id="ARBA00025466"/>
    </source>
</evidence>
<keyword evidence="3" id="KW-0805">Transcription regulation</keyword>
<keyword evidence="5" id="KW-0804">Transcription</keyword>
<comment type="function">
    <text evidence="6">Involved in transvection phenomena (= synapsis-dependent gene expression), where the synaptic pairing of chromosomes carrying genes with which zeste interacts influences the expression of these genes. Zeste binds to DNA and stimulates transcription from a nearby promoter.</text>
</comment>
<evidence type="ECO:0000313" key="10">
    <source>
        <dbReference type="EMBL" id="ALC42832.1"/>
    </source>
</evidence>
<evidence type="ECO:0000256" key="4">
    <source>
        <dbReference type="ARBA" id="ARBA00023125"/>
    </source>
</evidence>
<organism evidence="10 11">
    <name type="scientific">Drosophila busckii</name>
    <name type="common">Fruit fly</name>
    <dbReference type="NCBI Taxonomy" id="30019"/>
    <lineage>
        <taxon>Eukaryota</taxon>
        <taxon>Metazoa</taxon>
        <taxon>Ecdysozoa</taxon>
        <taxon>Arthropoda</taxon>
        <taxon>Hexapoda</taxon>
        <taxon>Insecta</taxon>
        <taxon>Pterygota</taxon>
        <taxon>Neoptera</taxon>
        <taxon>Endopterygota</taxon>
        <taxon>Diptera</taxon>
        <taxon>Brachycera</taxon>
        <taxon>Muscomorpha</taxon>
        <taxon>Ephydroidea</taxon>
        <taxon>Drosophilidae</taxon>
        <taxon>Drosophila</taxon>
    </lineage>
</organism>
<keyword evidence="4" id="KW-0238">DNA-binding</keyword>
<reference evidence="10 11" key="1">
    <citation type="submission" date="2015-08" db="EMBL/GenBank/DDBJ databases">
        <title>Ancestral chromatin configuration constrains chromatin evolution on differentiating sex chromosomes in Drosophila.</title>
        <authorList>
            <person name="Zhou Q."/>
            <person name="Bachtrog D."/>
        </authorList>
    </citation>
    <scope>NUCLEOTIDE SEQUENCE [LARGE SCALE GENOMIC DNA]</scope>
    <source>
        <tissue evidence="10">Whole larvae</tissue>
    </source>
</reference>
<dbReference type="Pfam" id="PF13873">
    <property type="entry name" value="Myb_DNA-bind_5"/>
    <property type="match status" value="1"/>
</dbReference>
<gene>
    <name evidence="10" type="ORF">Dbus_chr2Rg2411</name>
</gene>
<proteinExistence type="predicted"/>
<feature type="domain" description="Myb/SANT-like DNA-binding" evidence="9">
    <location>
        <begin position="14"/>
        <end position="58"/>
    </location>
</feature>
<feature type="region of interest" description="Disordered" evidence="8">
    <location>
        <begin position="98"/>
        <end position="164"/>
    </location>
</feature>
<accession>A0A0M4EXR6</accession>
<protein>
    <recommendedName>
        <fullName evidence="2">Regulatory protein zeste</fullName>
    </recommendedName>
</protein>
<dbReference type="GO" id="GO:0003677">
    <property type="term" value="F:DNA binding"/>
    <property type="evidence" value="ECO:0007669"/>
    <property type="project" value="UniProtKB-KW"/>
</dbReference>
<feature type="compositionally biased region" description="Basic and acidic residues" evidence="8">
    <location>
        <begin position="100"/>
        <end position="110"/>
    </location>
</feature>
<keyword evidence="11" id="KW-1185">Reference proteome</keyword>
<evidence type="ECO:0000256" key="2">
    <source>
        <dbReference type="ARBA" id="ARBA00016807"/>
    </source>
</evidence>
<evidence type="ECO:0000259" key="9">
    <source>
        <dbReference type="Pfam" id="PF13873"/>
    </source>
</evidence>
<feature type="compositionally biased region" description="Acidic residues" evidence="8">
    <location>
        <begin position="125"/>
        <end position="151"/>
    </location>
</feature>
<keyword evidence="7" id="KW-0175">Coiled coil</keyword>
<dbReference type="OMA" id="SIMEKFV"/>
<dbReference type="Proteomes" id="UP000494163">
    <property type="component" value="Chromosome 2R"/>
</dbReference>
<dbReference type="STRING" id="30019.A0A0M4EXR6"/>
<feature type="coiled-coil region" evidence="7">
    <location>
        <begin position="175"/>
        <end position="206"/>
    </location>
</feature>
<evidence type="ECO:0000256" key="1">
    <source>
        <dbReference type="ARBA" id="ARBA00011764"/>
    </source>
</evidence>
<evidence type="ECO:0000256" key="8">
    <source>
        <dbReference type="SAM" id="MobiDB-lite"/>
    </source>
</evidence>
<evidence type="ECO:0000313" key="11">
    <source>
        <dbReference type="Proteomes" id="UP000494163"/>
    </source>
</evidence>
<evidence type="ECO:0000256" key="7">
    <source>
        <dbReference type="SAM" id="Coils"/>
    </source>
</evidence>
<sequence length="246" mass="28286">MERHPQIAKNLKGDKLTIQTAWKRLSKELNSVGPPVKDPTEWRRVWKDWKLFIKRKIACNRLDPNGRGKAAVYQDTLTPLEDAVATITDLYDVANTSVDAKPKGKDKKDLSGNSLRLQNIKTDHDEFENDDEGAASSEEELEEDEDEEEEYIPQRSAKKRKMEHDSFNSFASASLETDNKVLKDIVKELRNLNKQTRLNAERTEANTEALLAMGSQIADLMHEQIKERKRLNSIMEKFVLKMQCND</sequence>
<dbReference type="EMBL" id="CP012524">
    <property type="protein sequence ID" value="ALC42832.1"/>
    <property type="molecule type" value="Genomic_DNA"/>
</dbReference>
<evidence type="ECO:0000256" key="5">
    <source>
        <dbReference type="ARBA" id="ARBA00023163"/>
    </source>
</evidence>
<dbReference type="OrthoDB" id="8053018at2759"/>
<evidence type="ECO:0000256" key="3">
    <source>
        <dbReference type="ARBA" id="ARBA00023015"/>
    </source>
</evidence>
<comment type="subunit">
    <text evidence="1">Self-associates forming complexes of several hundred monomers.</text>
</comment>
<dbReference type="InterPro" id="IPR028002">
    <property type="entry name" value="Myb_DNA-bind_5"/>
</dbReference>
<name>A0A0M4EXR6_DROBS</name>